<feature type="transmembrane region" description="Helical" evidence="1">
    <location>
        <begin position="341"/>
        <end position="359"/>
    </location>
</feature>
<sequence>MKRGSGTTLVALTAASVVAGESTGFRYKDQIERDLSGSGDAVSFDDDFWAYNDGSMQTYWDDYSIKPLKCMIRVQRSPDAMLQLQPWDAANEYTPAHVHRKKKHLIAYQMFGKNNNQCARRGQGYYTMDVGQFSRAYVAQRQVDYNLKGNNYGNPDAMDYLECTAVEYNDSYYYAKLGCNAQGGLKLMAFTDEYCNNEYSGNIGLYNDIKIQYHTCHSCVSWPAAANDDAAGREYAVDVDDQFDGYHAYDSKLCSAAENYGSSCTWGCKSEAKKKSAGENMSYGSGAHRWNAFEKFFLFLWTAAGVALVWVVLKQRRMMSREDAIVEEAAMNGIGLKKRHVFPIVLGVVFMILFSMFMVWKKLTWFLLIGANLGLAAHFVYMRRRAKHASGTGEVYVKDAGLEIS</sequence>
<feature type="signal peptide" evidence="2">
    <location>
        <begin position="1"/>
        <end position="20"/>
    </location>
</feature>
<evidence type="ECO:0000256" key="1">
    <source>
        <dbReference type="SAM" id="Phobius"/>
    </source>
</evidence>
<feature type="chain" id="PRO_5003837118" description="Copper transporter" evidence="2">
    <location>
        <begin position="21"/>
        <end position="405"/>
    </location>
</feature>
<dbReference type="Proteomes" id="UP000266841">
    <property type="component" value="Unassembled WGS sequence"/>
</dbReference>
<proteinExistence type="predicted"/>
<keyword evidence="4" id="KW-1185">Reference proteome</keyword>
<dbReference type="AlphaFoldDB" id="K0SFI4"/>
<dbReference type="OrthoDB" id="10414804at2759"/>
<evidence type="ECO:0008006" key="5">
    <source>
        <dbReference type="Google" id="ProtNLM"/>
    </source>
</evidence>
<evidence type="ECO:0000313" key="3">
    <source>
        <dbReference type="EMBL" id="EJK64903.1"/>
    </source>
</evidence>
<evidence type="ECO:0000256" key="2">
    <source>
        <dbReference type="SAM" id="SignalP"/>
    </source>
</evidence>
<keyword evidence="1" id="KW-0812">Transmembrane</keyword>
<name>K0SFI4_THAOC</name>
<keyword evidence="1" id="KW-1133">Transmembrane helix</keyword>
<keyword evidence="1" id="KW-0472">Membrane</keyword>
<keyword evidence="2" id="KW-0732">Signal</keyword>
<feature type="transmembrane region" description="Helical" evidence="1">
    <location>
        <begin position="365"/>
        <end position="382"/>
    </location>
</feature>
<feature type="transmembrane region" description="Helical" evidence="1">
    <location>
        <begin position="296"/>
        <end position="313"/>
    </location>
</feature>
<dbReference type="EMBL" id="AGNL01016697">
    <property type="protein sequence ID" value="EJK64903.1"/>
    <property type="molecule type" value="Genomic_DNA"/>
</dbReference>
<dbReference type="eggNOG" id="ENOG502QXPX">
    <property type="taxonomic scope" value="Eukaryota"/>
</dbReference>
<evidence type="ECO:0000313" key="4">
    <source>
        <dbReference type="Proteomes" id="UP000266841"/>
    </source>
</evidence>
<protein>
    <recommendedName>
        <fullName evidence="5">Copper transporter</fullName>
    </recommendedName>
</protein>
<reference evidence="3 4" key="1">
    <citation type="journal article" date="2012" name="Genome Biol.">
        <title>Genome and low-iron response of an oceanic diatom adapted to chronic iron limitation.</title>
        <authorList>
            <person name="Lommer M."/>
            <person name="Specht M."/>
            <person name="Roy A.S."/>
            <person name="Kraemer L."/>
            <person name="Andreson R."/>
            <person name="Gutowska M.A."/>
            <person name="Wolf J."/>
            <person name="Bergner S.V."/>
            <person name="Schilhabel M.B."/>
            <person name="Klostermeier U.C."/>
            <person name="Beiko R.G."/>
            <person name="Rosenstiel P."/>
            <person name="Hippler M."/>
            <person name="Laroche J."/>
        </authorList>
    </citation>
    <scope>NUCLEOTIDE SEQUENCE [LARGE SCALE GENOMIC DNA]</scope>
    <source>
        <strain evidence="3 4">CCMP1005</strain>
    </source>
</reference>
<organism evidence="3 4">
    <name type="scientific">Thalassiosira oceanica</name>
    <name type="common">Marine diatom</name>
    <dbReference type="NCBI Taxonomy" id="159749"/>
    <lineage>
        <taxon>Eukaryota</taxon>
        <taxon>Sar</taxon>
        <taxon>Stramenopiles</taxon>
        <taxon>Ochrophyta</taxon>
        <taxon>Bacillariophyta</taxon>
        <taxon>Coscinodiscophyceae</taxon>
        <taxon>Thalassiosirophycidae</taxon>
        <taxon>Thalassiosirales</taxon>
        <taxon>Thalassiosiraceae</taxon>
        <taxon>Thalassiosira</taxon>
    </lineage>
</organism>
<dbReference type="OMA" id="LKQRRMM"/>
<accession>K0SFI4</accession>
<gene>
    <name evidence="3" type="ORF">THAOC_14307</name>
</gene>
<comment type="caution">
    <text evidence="3">The sequence shown here is derived from an EMBL/GenBank/DDBJ whole genome shotgun (WGS) entry which is preliminary data.</text>
</comment>